<dbReference type="SUPFAM" id="SSF111331">
    <property type="entry name" value="NAD kinase/diacylglycerol kinase-like"/>
    <property type="match status" value="1"/>
</dbReference>
<organism evidence="1">
    <name type="scientific">bioreactor metagenome</name>
    <dbReference type="NCBI Taxonomy" id="1076179"/>
    <lineage>
        <taxon>unclassified sequences</taxon>
        <taxon>metagenomes</taxon>
        <taxon>ecological metagenomes</taxon>
    </lineage>
</organism>
<evidence type="ECO:0000313" key="1">
    <source>
        <dbReference type="EMBL" id="MPM98744.1"/>
    </source>
</evidence>
<dbReference type="EMBL" id="VSSQ01044878">
    <property type="protein sequence ID" value="MPM98744.1"/>
    <property type="molecule type" value="Genomic_DNA"/>
</dbReference>
<gene>
    <name evidence="1" type="ORF">SDC9_145934</name>
</gene>
<name>A0A645E9R2_9ZZZZ</name>
<accession>A0A645E9R2</accession>
<proteinExistence type="predicted"/>
<comment type="caution">
    <text evidence="1">The sequence shown here is derived from an EMBL/GenBank/DDBJ whole genome shotgun (WGS) entry which is preliminary data.</text>
</comment>
<reference evidence="1" key="1">
    <citation type="submission" date="2019-08" db="EMBL/GenBank/DDBJ databases">
        <authorList>
            <person name="Kucharzyk K."/>
            <person name="Murdoch R.W."/>
            <person name="Higgins S."/>
            <person name="Loffler F."/>
        </authorList>
    </citation>
    <scope>NUCLEOTIDE SEQUENCE</scope>
</reference>
<protein>
    <submittedName>
        <fullName evidence="1">Uncharacterized protein</fullName>
    </submittedName>
</protein>
<dbReference type="AlphaFoldDB" id="A0A645E9R2"/>
<dbReference type="Gene3D" id="2.60.200.40">
    <property type="match status" value="1"/>
</dbReference>
<sequence length="116" mass="13097">MISNSTFVGGVRSYKNHTVDLADGLFECVFIRETENASDLQAIITGLLMQDFSFKGFYTFRANRVNIQSEEAMSWTLDGEYGGDHNKVDIENMNKAMTIMVGEKKPKKIEVFSTIL</sequence>
<dbReference type="InterPro" id="IPR016064">
    <property type="entry name" value="NAD/diacylglycerol_kinase_sf"/>
</dbReference>